<dbReference type="InterPro" id="IPR021759">
    <property type="entry name" value="WxLIP_HBD"/>
</dbReference>
<dbReference type="InterPro" id="IPR010317">
    <property type="entry name" value="WxLIP_PGBD"/>
</dbReference>
<sequence>MKKIKFLVACLVSMFSLYVIIQNNKVYADKANFSVNPIITKSDTSKNTGYFDLLMQPGEVRDVSFEIYNSSNREIKIKTSLGTAFTGSTGTVGYKPDVVKPDNSLKYNLKDYVTTPNVVRISPKSKKIISAIVKMPNAIFDGVMAGGFNFTEANSAPTRQSEKKGITIENEYRYVIGLIIQQSSNYVAPCLNLEGVYASQKNRRNSININLTNTAMTYLMDMSTQIKISKKDDPSISYSYNNSQMKMAPNSNFELAVPAYLKKSGGELSTLLKPGKYKLIMTVYGEKDEKGKFKEIVNQQPILYNHKWSFEKEFEISEYTAQKLNESDISMEKNNLGWLLVPAALVIVMLTLVIIILLTKQKTG</sequence>
<dbReference type="Proteomes" id="UP001456368">
    <property type="component" value="Chromosome"/>
</dbReference>
<dbReference type="GeneID" id="75143810"/>
<keyword evidence="1" id="KW-0812">Transmembrane</keyword>
<keyword evidence="1" id="KW-0472">Membrane</keyword>
<evidence type="ECO:0000313" key="6">
    <source>
        <dbReference type="Proteomes" id="UP001456368"/>
    </source>
</evidence>
<keyword evidence="6" id="KW-1185">Reference proteome</keyword>
<keyword evidence="2" id="KW-0732">Signal</keyword>
<proteinExistence type="predicted"/>
<dbReference type="EMBL" id="CP141698">
    <property type="protein sequence ID" value="WYC66969.1"/>
    <property type="molecule type" value="Genomic_DNA"/>
</dbReference>
<accession>A0ABZ2SEE7</accession>
<keyword evidence="1" id="KW-1133">Transmembrane helix</keyword>
<name>A0ABZ2SEE7_9LACT</name>
<gene>
    <name evidence="5" type="ORF">VNN45_08780</name>
</gene>
<feature type="chain" id="PRO_5047275259" evidence="2">
    <location>
        <begin position="22"/>
        <end position="364"/>
    </location>
</feature>
<organism evidence="5 6">
    <name type="scientific">Lactococcus petauri</name>
    <dbReference type="NCBI Taxonomy" id="1940789"/>
    <lineage>
        <taxon>Bacteria</taxon>
        <taxon>Bacillati</taxon>
        <taxon>Bacillota</taxon>
        <taxon>Bacilli</taxon>
        <taxon>Lactobacillales</taxon>
        <taxon>Streptococcaceae</taxon>
        <taxon>Lactococcus</taxon>
    </lineage>
</organism>
<feature type="signal peptide" evidence="2">
    <location>
        <begin position="1"/>
        <end position="21"/>
    </location>
</feature>
<evidence type="ECO:0000256" key="2">
    <source>
        <dbReference type="SAM" id="SignalP"/>
    </source>
</evidence>
<feature type="domain" description="WxL Interacting Protein host binding" evidence="4">
    <location>
        <begin position="163"/>
        <end position="326"/>
    </location>
</feature>
<evidence type="ECO:0000256" key="1">
    <source>
        <dbReference type="SAM" id="Phobius"/>
    </source>
</evidence>
<protein>
    <submittedName>
        <fullName evidence="5">DUF916 and DUF3324 domain-containing protein</fullName>
    </submittedName>
</protein>
<dbReference type="RefSeq" id="WP_046401195.1">
    <property type="nucleotide sequence ID" value="NZ_CAKOCU010000002.1"/>
</dbReference>
<feature type="domain" description="WxL Interacting Protein peptidoglycan binding" evidence="3">
    <location>
        <begin position="33"/>
        <end position="152"/>
    </location>
</feature>
<reference evidence="5 6" key="1">
    <citation type="submission" date="2023-12" db="EMBL/GenBank/DDBJ databases">
        <title>Redefining Piscine Lactococcosis.</title>
        <authorList>
            <person name="Heckman T.I."/>
            <person name="Yazdi Z."/>
            <person name="Older C.E."/>
            <person name="Griffin M.J."/>
            <person name="Waldbieser G.C."/>
            <person name="Chow A.M."/>
            <person name="Medina Silva I."/>
            <person name="Anenson K.M."/>
            <person name="Garcia J.C."/>
            <person name="LaFrentz B.R."/>
            <person name="Slavic D."/>
            <person name="Toohey-Kurth K.L."/>
            <person name="Yant P."/>
            <person name="Fritz H.M."/>
            <person name="Henderson E."/>
            <person name="McDowall R."/>
            <person name="Cai H."/>
            <person name="Adikson M."/>
            <person name="Soto E."/>
        </authorList>
    </citation>
    <scope>NUCLEOTIDE SEQUENCE [LARGE SCALE GENOMIC DNA]</scope>
    <source>
        <strain evidence="5 6">R21-91A</strain>
    </source>
</reference>
<evidence type="ECO:0000313" key="5">
    <source>
        <dbReference type="EMBL" id="WYC66969.1"/>
    </source>
</evidence>
<dbReference type="Pfam" id="PF11797">
    <property type="entry name" value="WxLIP_HBD"/>
    <property type="match status" value="1"/>
</dbReference>
<evidence type="ECO:0000259" key="3">
    <source>
        <dbReference type="Pfam" id="PF06030"/>
    </source>
</evidence>
<evidence type="ECO:0000259" key="4">
    <source>
        <dbReference type="Pfam" id="PF11797"/>
    </source>
</evidence>
<feature type="transmembrane region" description="Helical" evidence="1">
    <location>
        <begin position="336"/>
        <end position="358"/>
    </location>
</feature>
<dbReference type="Pfam" id="PF06030">
    <property type="entry name" value="WxLIP_PGBD"/>
    <property type="match status" value="1"/>
</dbReference>